<proteinExistence type="inferred from homology"/>
<dbReference type="CDD" id="cd17040">
    <property type="entry name" value="Ubl_MoaD_like"/>
    <property type="match status" value="1"/>
</dbReference>
<sequence length="98" mass="9492">MEPGQQDAHTRGTASVATATVTVRFWAGARAATGIDAAEVEAPPTVGGLQAALVAAHPALEAVLPVCTLLVDGLAASGPDAALAPGALVEVLPPFAGG</sequence>
<evidence type="ECO:0000256" key="3">
    <source>
        <dbReference type="ARBA" id="ARBA00024247"/>
    </source>
</evidence>
<comment type="caution">
    <text evidence="4">The sequence shown here is derived from an EMBL/GenBank/DDBJ whole genome shotgun (WGS) entry which is preliminary data.</text>
</comment>
<dbReference type="PANTHER" id="PTHR33359">
    <property type="entry name" value="MOLYBDOPTERIN SYNTHASE SULFUR CARRIER SUBUNIT"/>
    <property type="match status" value="1"/>
</dbReference>
<gene>
    <name evidence="4" type="ORF">ATL31_1474</name>
</gene>
<accession>A0A2N3YIL3</accession>
<dbReference type="GO" id="GO:0006777">
    <property type="term" value="P:Mo-molybdopterin cofactor biosynthetic process"/>
    <property type="evidence" value="ECO:0007669"/>
    <property type="project" value="InterPro"/>
</dbReference>
<evidence type="ECO:0000313" key="5">
    <source>
        <dbReference type="Proteomes" id="UP000233781"/>
    </source>
</evidence>
<dbReference type="InterPro" id="IPR003749">
    <property type="entry name" value="ThiS/MoaD-like"/>
</dbReference>
<dbReference type="GO" id="GO:0000166">
    <property type="term" value="F:nucleotide binding"/>
    <property type="evidence" value="ECO:0007669"/>
    <property type="project" value="UniProtKB-KW"/>
</dbReference>
<keyword evidence="5" id="KW-1185">Reference proteome</keyword>
<reference evidence="4 5" key="1">
    <citation type="submission" date="2017-12" db="EMBL/GenBank/DDBJ databases">
        <title>Sequencing the genomes of 1000 Actinobacteria strains.</title>
        <authorList>
            <person name="Klenk H.-P."/>
        </authorList>
    </citation>
    <scope>NUCLEOTIDE SEQUENCE [LARGE SCALE GENOMIC DNA]</scope>
    <source>
        <strain evidence="4 5">DSM 12806</strain>
    </source>
</reference>
<dbReference type="InterPro" id="IPR016155">
    <property type="entry name" value="Mopterin_synth/thiamin_S_b"/>
</dbReference>
<dbReference type="Pfam" id="PF02597">
    <property type="entry name" value="ThiS"/>
    <property type="match status" value="1"/>
</dbReference>
<dbReference type="InterPro" id="IPR044672">
    <property type="entry name" value="MOCS2A"/>
</dbReference>
<dbReference type="InterPro" id="IPR012675">
    <property type="entry name" value="Beta-grasp_dom_sf"/>
</dbReference>
<dbReference type="OrthoDB" id="4331766at2"/>
<dbReference type="Gene3D" id="3.10.20.30">
    <property type="match status" value="1"/>
</dbReference>
<dbReference type="SUPFAM" id="SSF54285">
    <property type="entry name" value="MoaD/ThiS"/>
    <property type="match status" value="1"/>
</dbReference>
<dbReference type="AlphaFoldDB" id="A0A2N3YIL3"/>
<protein>
    <recommendedName>
        <fullName evidence="3">Molybdopterin synthase sulfur carrier subunit</fullName>
    </recommendedName>
</protein>
<evidence type="ECO:0000256" key="1">
    <source>
        <dbReference type="ARBA" id="ARBA00022741"/>
    </source>
</evidence>
<evidence type="ECO:0000256" key="2">
    <source>
        <dbReference type="ARBA" id="ARBA00024200"/>
    </source>
</evidence>
<dbReference type="EMBL" id="PJNE01000001">
    <property type="protein sequence ID" value="PKW26658.1"/>
    <property type="molecule type" value="Genomic_DNA"/>
</dbReference>
<organism evidence="4 5">
    <name type="scientific">Phycicoccus duodecadis</name>
    <dbReference type="NCBI Taxonomy" id="173053"/>
    <lineage>
        <taxon>Bacteria</taxon>
        <taxon>Bacillati</taxon>
        <taxon>Actinomycetota</taxon>
        <taxon>Actinomycetes</taxon>
        <taxon>Micrococcales</taxon>
        <taxon>Intrasporangiaceae</taxon>
        <taxon>Phycicoccus</taxon>
    </lineage>
</organism>
<evidence type="ECO:0000313" key="4">
    <source>
        <dbReference type="EMBL" id="PKW26658.1"/>
    </source>
</evidence>
<comment type="similarity">
    <text evidence="2">Belongs to the MoaD family.</text>
</comment>
<dbReference type="GO" id="GO:1990133">
    <property type="term" value="C:molybdopterin adenylyltransferase complex"/>
    <property type="evidence" value="ECO:0007669"/>
    <property type="project" value="TreeGrafter"/>
</dbReference>
<dbReference type="PANTHER" id="PTHR33359:SF1">
    <property type="entry name" value="MOLYBDOPTERIN SYNTHASE SULFUR CARRIER SUBUNIT"/>
    <property type="match status" value="1"/>
</dbReference>
<dbReference type="Proteomes" id="UP000233781">
    <property type="component" value="Unassembled WGS sequence"/>
</dbReference>
<name>A0A2N3YIL3_9MICO</name>
<keyword evidence="1" id="KW-0547">Nucleotide-binding</keyword>